<evidence type="ECO:0000256" key="3">
    <source>
        <dbReference type="ARBA" id="ARBA00022651"/>
    </source>
</evidence>
<evidence type="ECO:0000256" key="8">
    <source>
        <dbReference type="RuleBase" id="RU361174"/>
    </source>
</evidence>
<keyword evidence="7 8" id="KW-0624">Polysaccharide degradation</keyword>
<evidence type="ECO:0000256" key="4">
    <source>
        <dbReference type="ARBA" id="ARBA00022801"/>
    </source>
</evidence>
<dbReference type="RefSeq" id="WP_090795545.1">
    <property type="nucleotide sequence ID" value="NZ_FMYI01000005.1"/>
</dbReference>
<dbReference type="PANTHER" id="PTHR31490">
    <property type="entry name" value="GLYCOSYL HYDROLASE"/>
    <property type="match status" value="1"/>
</dbReference>
<evidence type="ECO:0000313" key="11">
    <source>
        <dbReference type="Proteomes" id="UP000242949"/>
    </source>
</evidence>
<feature type="domain" description="GH10" evidence="9">
    <location>
        <begin position="1"/>
        <end position="326"/>
    </location>
</feature>
<dbReference type="SMART" id="SM00633">
    <property type="entry name" value="Glyco_10"/>
    <property type="match status" value="1"/>
</dbReference>
<organism evidence="10 11">
    <name type="scientific">Pelagirhabdus alkalitolerans</name>
    <dbReference type="NCBI Taxonomy" id="1612202"/>
    <lineage>
        <taxon>Bacteria</taxon>
        <taxon>Bacillati</taxon>
        <taxon>Bacillota</taxon>
        <taxon>Bacilli</taxon>
        <taxon>Bacillales</taxon>
        <taxon>Bacillaceae</taxon>
        <taxon>Pelagirhabdus</taxon>
    </lineage>
</organism>
<dbReference type="SUPFAM" id="SSF51445">
    <property type="entry name" value="(Trans)glycosidases"/>
    <property type="match status" value="1"/>
</dbReference>
<dbReference type="GO" id="GO:0031176">
    <property type="term" value="F:endo-1,4-beta-xylanase activity"/>
    <property type="evidence" value="ECO:0007669"/>
    <property type="project" value="UniProtKB-EC"/>
</dbReference>
<dbReference type="GO" id="GO:0045493">
    <property type="term" value="P:xylan catabolic process"/>
    <property type="evidence" value="ECO:0007669"/>
    <property type="project" value="UniProtKB-KW"/>
</dbReference>
<dbReference type="STRING" id="1612202.SAMN05421734_105125"/>
<evidence type="ECO:0000256" key="6">
    <source>
        <dbReference type="ARBA" id="ARBA00023295"/>
    </source>
</evidence>
<comment type="pathway">
    <text evidence="2">Glycan degradation; xylan degradation.</text>
</comment>
<dbReference type="PANTHER" id="PTHR31490:SF90">
    <property type="entry name" value="ENDO-1,4-BETA-XYLANASE A"/>
    <property type="match status" value="1"/>
</dbReference>
<reference evidence="11" key="1">
    <citation type="submission" date="2016-09" db="EMBL/GenBank/DDBJ databases">
        <authorList>
            <person name="Varghese N."/>
            <person name="Submissions S."/>
        </authorList>
    </citation>
    <scope>NUCLEOTIDE SEQUENCE [LARGE SCALE GENOMIC DNA]</scope>
    <source>
        <strain evidence="11">S5</strain>
    </source>
</reference>
<dbReference type="Pfam" id="PF00331">
    <property type="entry name" value="Glyco_hydro_10"/>
    <property type="match status" value="1"/>
</dbReference>
<keyword evidence="4 8" id="KW-0378">Hydrolase</keyword>
<evidence type="ECO:0000256" key="5">
    <source>
        <dbReference type="ARBA" id="ARBA00023277"/>
    </source>
</evidence>
<dbReference type="InterPro" id="IPR044846">
    <property type="entry name" value="GH10"/>
</dbReference>
<sequence length="326" mass="38398">MKALKEHFKDEFLIGAAVNQNTIDQDADLLKTQFNSITAENEMKFEEIHPEPGQYDFTIADRFLKFAEDHDIKMRGHTLVWHNQTPDWFFKDDKGEDVSRDELLDRMKQHIKTVMTRYKGRIYAWDVVNEAVSDDEGVELRPSKWLEIIGEDFIDYAFQFAHEADPDALLFYNDYNESNPDKRGKIYRLVDGLIKRDVPISGIGLQAHWNLYEPSYHDIDTALKRYSELGLTLHITEMDVSMFAFKDKRTDVLKPTEEMLDLQAKRYKEFFGLFKKYQEHISCVTFWGISDRYTWLSDFPVKGRINWPFLFDEKGKPKSSFDAVVN</sequence>
<comment type="similarity">
    <text evidence="8">Belongs to the glycosyl hydrolase 10 (cellulase F) family.</text>
</comment>
<dbReference type="AlphaFoldDB" id="A0A1G6JRS6"/>
<dbReference type="InterPro" id="IPR017853">
    <property type="entry name" value="GH"/>
</dbReference>
<dbReference type="EC" id="3.2.1.8" evidence="8"/>
<evidence type="ECO:0000259" key="9">
    <source>
        <dbReference type="PROSITE" id="PS51760"/>
    </source>
</evidence>
<evidence type="ECO:0000256" key="1">
    <source>
        <dbReference type="ARBA" id="ARBA00000681"/>
    </source>
</evidence>
<dbReference type="EMBL" id="FMYI01000005">
    <property type="protein sequence ID" value="SDC21450.1"/>
    <property type="molecule type" value="Genomic_DNA"/>
</dbReference>
<dbReference type="OrthoDB" id="9809277at2"/>
<dbReference type="InterPro" id="IPR001000">
    <property type="entry name" value="GH10_dom"/>
</dbReference>
<proteinExistence type="inferred from homology"/>
<dbReference type="Proteomes" id="UP000242949">
    <property type="component" value="Unassembled WGS sequence"/>
</dbReference>
<keyword evidence="5 8" id="KW-0119">Carbohydrate metabolism</keyword>
<dbReference type="PROSITE" id="PS51760">
    <property type="entry name" value="GH10_2"/>
    <property type="match status" value="1"/>
</dbReference>
<evidence type="ECO:0000256" key="7">
    <source>
        <dbReference type="ARBA" id="ARBA00023326"/>
    </source>
</evidence>
<keyword evidence="3 10" id="KW-0858">Xylan degradation</keyword>
<dbReference type="PRINTS" id="PR00134">
    <property type="entry name" value="GLHYDRLASE10"/>
</dbReference>
<accession>A0A1G6JRS6</accession>
<gene>
    <name evidence="10" type="ORF">SAMN05421734_105125</name>
</gene>
<comment type="catalytic activity">
    <reaction evidence="1 8">
        <text>Endohydrolysis of (1-&gt;4)-beta-D-xylosidic linkages in xylans.</text>
        <dbReference type="EC" id="3.2.1.8"/>
    </reaction>
</comment>
<keyword evidence="6 8" id="KW-0326">Glycosidase</keyword>
<protein>
    <recommendedName>
        <fullName evidence="8">Beta-xylanase</fullName>
        <ecNumber evidence="8">3.2.1.8</ecNumber>
    </recommendedName>
</protein>
<evidence type="ECO:0000256" key="2">
    <source>
        <dbReference type="ARBA" id="ARBA00004851"/>
    </source>
</evidence>
<dbReference type="Gene3D" id="3.20.20.80">
    <property type="entry name" value="Glycosidases"/>
    <property type="match status" value="1"/>
</dbReference>
<evidence type="ECO:0000313" key="10">
    <source>
        <dbReference type="EMBL" id="SDC21450.1"/>
    </source>
</evidence>
<keyword evidence="11" id="KW-1185">Reference proteome</keyword>
<name>A0A1G6JRS6_9BACI</name>